<keyword evidence="6" id="KW-0238">DNA-binding</keyword>
<reference evidence="10 11" key="1">
    <citation type="submission" date="2019-12" db="EMBL/GenBank/DDBJ databases">
        <title>Isolation and characterization of three novel carbon monoxide-oxidizing members of Halobacteria from salione crusts and soils.</title>
        <authorList>
            <person name="Myers M.R."/>
            <person name="King G.M."/>
        </authorList>
    </citation>
    <scope>NUCLEOTIDE SEQUENCE [LARGE SCALE GENOMIC DNA]</scope>
    <source>
        <strain evidence="10 11">WSH3</strain>
    </source>
</reference>
<dbReference type="GO" id="GO:0003700">
    <property type="term" value="F:DNA-binding transcription factor activity"/>
    <property type="evidence" value="ECO:0007669"/>
    <property type="project" value="InterPro"/>
</dbReference>
<gene>
    <name evidence="10" type="ORF">GRX03_03205</name>
</gene>
<dbReference type="PROSITE" id="PS50944">
    <property type="entry name" value="HTH_DTXR"/>
    <property type="match status" value="1"/>
</dbReference>
<evidence type="ECO:0000256" key="3">
    <source>
        <dbReference type="ARBA" id="ARBA00011738"/>
    </source>
</evidence>
<dbReference type="Pfam" id="PF02742">
    <property type="entry name" value="Fe_dep_repr_C"/>
    <property type="match status" value="1"/>
</dbReference>
<dbReference type="SUPFAM" id="SSF47979">
    <property type="entry name" value="Iron-dependent repressor protein, dimerization domain"/>
    <property type="match status" value="1"/>
</dbReference>
<dbReference type="InterPro" id="IPR036390">
    <property type="entry name" value="WH_DNA-bd_sf"/>
</dbReference>
<evidence type="ECO:0000313" key="10">
    <source>
        <dbReference type="EMBL" id="MXR50618.1"/>
    </source>
</evidence>
<dbReference type="GO" id="GO:0046914">
    <property type="term" value="F:transition metal ion binding"/>
    <property type="evidence" value="ECO:0007669"/>
    <property type="project" value="InterPro"/>
</dbReference>
<keyword evidence="5" id="KW-0805">Transcription regulation</keyword>
<name>A0A6B0SXZ8_9EURY</name>
<evidence type="ECO:0000259" key="9">
    <source>
        <dbReference type="PROSITE" id="PS50944"/>
    </source>
</evidence>
<organism evidence="10 11">
    <name type="scientific">Halovenus carboxidivorans</name>
    <dbReference type="NCBI Taxonomy" id="2692199"/>
    <lineage>
        <taxon>Archaea</taxon>
        <taxon>Methanobacteriati</taxon>
        <taxon>Methanobacteriota</taxon>
        <taxon>Stenosarchaea group</taxon>
        <taxon>Halobacteria</taxon>
        <taxon>Halobacteriales</taxon>
        <taxon>Haloarculaceae</taxon>
        <taxon>Halovenus</taxon>
    </lineage>
</organism>
<dbReference type="InterPro" id="IPR050536">
    <property type="entry name" value="DtxR_MntR_Metal-Reg"/>
</dbReference>
<evidence type="ECO:0000256" key="5">
    <source>
        <dbReference type="ARBA" id="ARBA00023015"/>
    </source>
</evidence>
<dbReference type="OrthoDB" id="24735at2157"/>
<dbReference type="PANTHER" id="PTHR33238">
    <property type="entry name" value="IRON (METAL) DEPENDENT REPRESSOR, DTXR FAMILY"/>
    <property type="match status" value="1"/>
</dbReference>
<dbReference type="FunFam" id="1.10.60.10:FF:000004">
    <property type="entry name" value="DtxR family transcriptional regulator"/>
    <property type="match status" value="1"/>
</dbReference>
<evidence type="ECO:0000256" key="6">
    <source>
        <dbReference type="ARBA" id="ARBA00023125"/>
    </source>
</evidence>
<protein>
    <submittedName>
        <fullName evidence="10">MarR family transcriptional regulator</fullName>
    </submittedName>
</protein>
<dbReference type="InterPro" id="IPR036421">
    <property type="entry name" value="Fe_dep_repressor_sf"/>
</dbReference>
<dbReference type="InterPro" id="IPR036388">
    <property type="entry name" value="WH-like_DNA-bd_sf"/>
</dbReference>
<comment type="similarity">
    <text evidence="2">Belongs to the DtxR/MntR family.</text>
</comment>
<comment type="subcellular location">
    <subcellularLocation>
        <location evidence="1">Cytoplasm</location>
    </subcellularLocation>
</comment>
<feature type="region of interest" description="Disordered" evidence="8">
    <location>
        <begin position="123"/>
        <end position="151"/>
    </location>
</feature>
<dbReference type="InterPro" id="IPR022689">
    <property type="entry name" value="Iron_dep_repressor"/>
</dbReference>
<dbReference type="Pfam" id="PF04023">
    <property type="entry name" value="FeoA"/>
    <property type="match status" value="1"/>
</dbReference>
<dbReference type="InterPro" id="IPR008988">
    <property type="entry name" value="Transcriptional_repressor_C"/>
</dbReference>
<keyword evidence="11" id="KW-1185">Reference proteome</keyword>
<dbReference type="SMART" id="SM00899">
    <property type="entry name" value="FeoA"/>
    <property type="match status" value="1"/>
</dbReference>
<comment type="caution">
    <text evidence="10">The sequence shown here is derived from an EMBL/GenBank/DDBJ whole genome shotgun (WGS) entry which is preliminary data.</text>
</comment>
<dbReference type="Gene3D" id="2.30.30.90">
    <property type="match status" value="1"/>
</dbReference>
<dbReference type="InterPro" id="IPR007167">
    <property type="entry name" value="Fe-transptr_FeoA-like"/>
</dbReference>
<dbReference type="RefSeq" id="WP_159762730.1">
    <property type="nucleotide sequence ID" value="NZ_WUUT01000001.1"/>
</dbReference>
<dbReference type="InterPro" id="IPR022687">
    <property type="entry name" value="HTH_DTXR"/>
</dbReference>
<dbReference type="EMBL" id="WUUT01000001">
    <property type="protein sequence ID" value="MXR50618.1"/>
    <property type="molecule type" value="Genomic_DNA"/>
</dbReference>
<dbReference type="Pfam" id="PF01325">
    <property type="entry name" value="Fe_dep_repress"/>
    <property type="match status" value="1"/>
</dbReference>
<dbReference type="PANTHER" id="PTHR33238:SF7">
    <property type="entry name" value="IRON-DEPENDENT TRANSCRIPTIONAL REGULATOR"/>
    <property type="match status" value="1"/>
</dbReference>
<dbReference type="AlphaFoldDB" id="A0A6B0SXZ8"/>
<dbReference type="SMART" id="SM00529">
    <property type="entry name" value="HTH_DTXR"/>
    <property type="match status" value="1"/>
</dbReference>
<evidence type="ECO:0000256" key="4">
    <source>
        <dbReference type="ARBA" id="ARBA00023004"/>
    </source>
</evidence>
<dbReference type="SUPFAM" id="SSF50037">
    <property type="entry name" value="C-terminal domain of transcriptional repressors"/>
    <property type="match status" value="1"/>
</dbReference>
<dbReference type="Gene3D" id="1.10.60.10">
    <property type="entry name" value="Iron dependent repressor, metal binding and dimerisation domain"/>
    <property type="match status" value="1"/>
</dbReference>
<evidence type="ECO:0000256" key="8">
    <source>
        <dbReference type="SAM" id="MobiDB-lite"/>
    </source>
</evidence>
<proteinExistence type="inferred from homology"/>
<evidence type="ECO:0000313" key="11">
    <source>
        <dbReference type="Proteomes" id="UP000466535"/>
    </source>
</evidence>
<keyword evidence="4" id="KW-0408">Iron</keyword>
<accession>A0A6B0SXZ8</accession>
<comment type="subunit">
    <text evidence="3">Homodimer.</text>
</comment>
<dbReference type="Proteomes" id="UP000466535">
    <property type="component" value="Unassembled WGS sequence"/>
</dbReference>
<dbReference type="GO" id="GO:0003677">
    <property type="term" value="F:DNA binding"/>
    <property type="evidence" value="ECO:0007669"/>
    <property type="project" value="UniProtKB-KW"/>
</dbReference>
<keyword evidence="7" id="KW-0804">Transcription</keyword>
<evidence type="ECO:0000256" key="7">
    <source>
        <dbReference type="ARBA" id="ARBA00023163"/>
    </source>
</evidence>
<dbReference type="GO" id="GO:0046983">
    <property type="term" value="F:protein dimerization activity"/>
    <property type="evidence" value="ECO:0007669"/>
    <property type="project" value="InterPro"/>
</dbReference>
<dbReference type="Gene3D" id="1.10.10.10">
    <property type="entry name" value="Winged helix-like DNA-binding domain superfamily/Winged helix DNA-binding domain"/>
    <property type="match status" value="1"/>
</dbReference>
<dbReference type="GO" id="GO:0005737">
    <property type="term" value="C:cytoplasm"/>
    <property type="evidence" value="ECO:0007669"/>
    <property type="project" value="UniProtKB-SubCell"/>
</dbReference>
<evidence type="ECO:0000256" key="1">
    <source>
        <dbReference type="ARBA" id="ARBA00004496"/>
    </source>
</evidence>
<evidence type="ECO:0000256" key="2">
    <source>
        <dbReference type="ARBA" id="ARBA00007871"/>
    </source>
</evidence>
<sequence length="230" mass="25859">MLSAKMEDYLKAIYEIKQREGEPVSTSSIADLLDVTPPTATSMMEKLEQRELVEREKYKGVELTREGETVALEVLRHHRLLETYLAEQLGYDWATVHEEADTLEHHISEEFEERVADVLDDPEVDPHGDPIPNDALEPVAEDDDRRLSNHGEGERLVVTRVRDRDPEELDYLQEAGLTPGTVVLIEEVAPIGLMKLRLDDDGTVSLPDSITEAIRVRPPGETVEPASATE</sequence>
<dbReference type="SUPFAM" id="SSF46785">
    <property type="entry name" value="Winged helix' DNA-binding domain"/>
    <property type="match status" value="1"/>
</dbReference>
<feature type="domain" description="HTH dtxR-type" evidence="9">
    <location>
        <begin position="1"/>
        <end position="64"/>
    </location>
</feature>
<dbReference type="InterPro" id="IPR001367">
    <property type="entry name" value="Fe_dep_repressor"/>
</dbReference>
<dbReference type="InterPro" id="IPR038157">
    <property type="entry name" value="FeoA_core_dom"/>
</dbReference>